<accession>N2B5P3</accession>
<evidence type="ECO:0000313" key="2">
    <source>
        <dbReference type="Proteomes" id="UP000012589"/>
    </source>
</evidence>
<dbReference type="OrthoDB" id="9808140at2"/>
<dbReference type="EMBL" id="AQFT01000039">
    <property type="protein sequence ID" value="EMZ33735.1"/>
    <property type="molecule type" value="Genomic_DNA"/>
</dbReference>
<reference evidence="1 2" key="1">
    <citation type="journal article" date="2014" name="Genome Announc.">
        <title>Draft genome sequences of the altered schaedler flora, a defined bacterial community from gnotobiotic mice.</title>
        <authorList>
            <person name="Wannemuehler M.J."/>
            <person name="Overstreet A.M."/>
            <person name="Ward D.V."/>
            <person name="Phillips G.J."/>
        </authorList>
    </citation>
    <scope>NUCLEOTIDE SEQUENCE [LARGE SCALE GENOMIC DNA]</scope>
    <source>
        <strain evidence="1 2">ASF492</strain>
    </source>
</reference>
<dbReference type="Gene3D" id="3.40.50.150">
    <property type="entry name" value="Vaccinia Virus protein VP39"/>
    <property type="match status" value="1"/>
</dbReference>
<name>N2B5P3_9FIRM</name>
<dbReference type="AlphaFoldDB" id="N2B5P3"/>
<dbReference type="eggNOG" id="COG0500">
    <property type="taxonomic scope" value="Bacteria"/>
</dbReference>
<dbReference type="STRING" id="1235802.C823_01274"/>
<evidence type="ECO:0000313" key="1">
    <source>
        <dbReference type="EMBL" id="EMZ33735.1"/>
    </source>
</evidence>
<protein>
    <recommendedName>
        <fullName evidence="3">Methyltransferase type 11 domain-containing protein</fullName>
    </recommendedName>
</protein>
<dbReference type="Pfam" id="PF13489">
    <property type="entry name" value="Methyltransf_23"/>
    <property type="match status" value="1"/>
</dbReference>
<evidence type="ECO:0008006" key="3">
    <source>
        <dbReference type="Google" id="ProtNLM"/>
    </source>
</evidence>
<dbReference type="InterPro" id="IPR029063">
    <property type="entry name" value="SAM-dependent_MTases_sf"/>
</dbReference>
<comment type="caution">
    <text evidence="1">The sequence shown here is derived from an EMBL/GenBank/DDBJ whole genome shotgun (WGS) entry which is preliminary data.</text>
</comment>
<dbReference type="PATRIC" id="fig|1235802.3.peg.1362"/>
<proteinExistence type="predicted"/>
<gene>
    <name evidence="1" type="ORF">C823_01274</name>
</gene>
<dbReference type="HOGENOM" id="CLU_100577_0_0_9"/>
<sequence length="248" mass="29307">MRDIEDYTKNYLIDNFEDYQVKYRKKKIKEILKKYKPQNLLEIGCGMVPIFEDYELKNGIYTIVEPSKYFYDNAVKLSEGYEGVHCINDFFGKNDASSEKLGCQFDFIICSSLLHEVDNLEEILTEITHCCNRNTVVHINVPNAFSMHRLLAQESEMITDIHQFSKRNQQFQQNTVFDLKTLKETVMKYGFDIIEEGSYFVKPFTHGQMYELIKKGIIDEEVLDGLYKMERWMPEYGSEIFVNCRIHN</sequence>
<dbReference type="Proteomes" id="UP000012589">
    <property type="component" value="Unassembled WGS sequence"/>
</dbReference>
<organism evidence="1 2">
    <name type="scientific">Eubacterium plexicaudatum ASF492</name>
    <dbReference type="NCBI Taxonomy" id="1235802"/>
    <lineage>
        <taxon>Bacteria</taxon>
        <taxon>Bacillati</taxon>
        <taxon>Bacillota</taxon>
        <taxon>Clostridia</taxon>
        <taxon>Eubacteriales</taxon>
        <taxon>Eubacteriaceae</taxon>
        <taxon>Eubacterium</taxon>
    </lineage>
</organism>
<dbReference type="SUPFAM" id="SSF53335">
    <property type="entry name" value="S-adenosyl-L-methionine-dependent methyltransferases"/>
    <property type="match status" value="1"/>
</dbReference>
<keyword evidence="2" id="KW-1185">Reference proteome</keyword>